<proteinExistence type="predicted"/>
<reference evidence="2 3" key="1">
    <citation type="submission" date="2019-11" db="EMBL/GenBank/DDBJ databases">
        <title>Terrilactibacillus tamarindus sp. nov. BCM23-1 isolated from bark of Tamarindus indica.</title>
        <authorList>
            <person name="Kingkaew E."/>
            <person name="Tanasupawat S."/>
        </authorList>
    </citation>
    <scope>NUCLEOTIDE SEQUENCE [LARGE SCALE GENOMIC DNA]</scope>
    <source>
        <strain evidence="2 3">BCM23-1</strain>
    </source>
</reference>
<evidence type="ECO:0000313" key="3">
    <source>
        <dbReference type="Proteomes" id="UP000440978"/>
    </source>
</evidence>
<dbReference type="OrthoDB" id="1643178at2"/>
<name>A0A6N8CLU3_9BACI</name>
<sequence>MQQQGMQQDMQPQITGSPTTIFPGQSSIMPGTQQQPTFQQQQPAFPFPSFTTQPSTPQLPLFEQSYIENILRLNLDKPVTVYATFENNNQWNAKIFRGELEAAGRDHVIISESPTGTRYIIPMVFVNYVTFEGPISYSYPFGPQTTRE</sequence>
<gene>
    <name evidence="2" type="primary">gerQ</name>
    <name evidence="2" type="ORF">GMB86_02795</name>
</gene>
<feature type="compositionally biased region" description="Low complexity" evidence="1">
    <location>
        <begin position="32"/>
        <end position="57"/>
    </location>
</feature>
<dbReference type="Pfam" id="PF09671">
    <property type="entry name" value="Spore_GerQ"/>
    <property type="match status" value="1"/>
</dbReference>
<protein>
    <submittedName>
        <fullName evidence="2">Spore coat protein GerQ</fullName>
    </submittedName>
</protein>
<keyword evidence="2" id="KW-0946">Virion</keyword>
<dbReference type="EMBL" id="WNHB01000003">
    <property type="protein sequence ID" value="MTT30942.1"/>
    <property type="molecule type" value="Genomic_DNA"/>
</dbReference>
<feature type="compositionally biased region" description="Polar residues" evidence="1">
    <location>
        <begin position="14"/>
        <end position="31"/>
    </location>
</feature>
<dbReference type="NCBIfam" id="TIGR02728">
    <property type="entry name" value="spore_gerQ"/>
    <property type="match status" value="1"/>
</dbReference>
<keyword evidence="2" id="KW-0167">Capsid protein</keyword>
<accession>A0A6N8CLU3</accession>
<comment type="caution">
    <text evidence="2">The sequence shown here is derived from an EMBL/GenBank/DDBJ whole genome shotgun (WGS) entry which is preliminary data.</text>
</comment>
<evidence type="ECO:0000313" key="2">
    <source>
        <dbReference type="EMBL" id="MTT30942.1"/>
    </source>
</evidence>
<dbReference type="AlphaFoldDB" id="A0A6N8CLU3"/>
<dbReference type="InterPro" id="IPR014099">
    <property type="entry name" value="Spore_coat_GerQ"/>
</dbReference>
<feature type="region of interest" description="Disordered" evidence="1">
    <location>
        <begin position="1"/>
        <end position="57"/>
    </location>
</feature>
<dbReference type="Proteomes" id="UP000440978">
    <property type="component" value="Unassembled WGS sequence"/>
</dbReference>
<dbReference type="PIRSF" id="PIRSF038931">
    <property type="entry name" value="GerQ"/>
    <property type="match status" value="1"/>
</dbReference>
<organism evidence="2 3">
    <name type="scientific">Terrilactibacillus tamarindi</name>
    <dbReference type="NCBI Taxonomy" id="2599694"/>
    <lineage>
        <taxon>Bacteria</taxon>
        <taxon>Bacillati</taxon>
        <taxon>Bacillota</taxon>
        <taxon>Bacilli</taxon>
        <taxon>Bacillales</taxon>
        <taxon>Bacillaceae</taxon>
        <taxon>Terrilactibacillus</taxon>
    </lineage>
</organism>
<keyword evidence="3" id="KW-1185">Reference proteome</keyword>
<evidence type="ECO:0000256" key="1">
    <source>
        <dbReference type="SAM" id="MobiDB-lite"/>
    </source>
</evidence>
<feature type="compositionally biased region" description="Low complexity" evidence="1">
    <location>
        <begin position="1"/>
        <end position="13"/>
    </location>
</feature>